<name>A0A917V2H0_9HYPH</name>
<keyword evidence="3" id="KW-1133">Transmembrane helix</keyword>
<comment type="caution">
    <text evidence="4">The sequence shown here is derived from an EMBL/GenBank/DDBJ whole genome shotgun (WGS) entry which is preliminary data.</text>
</comment>
<evidence type="ECO:0000313" key="5">
    <source>
        <dbReference type="Proteomes" id="UP000600449"/>
    </source>
</evidence>
<proteinExistence type="inferred from homology"/>
<comment type="similarity">
    <text evidence="1">Belongs to the glycosyltransferase 20 family.</text>
</comment>
<evidence type="ECO:0000256" key="3">
    <source>
        <dbReference type="SAM" id="Phobius"/>
    </source>
</evidence>
<gene>
    <name evidence="4" type="primary">otsA</name>
    <name evidence="4" type="ORF">GCM10011322_13370</name>
</gene>
<dbReference type="CDD" id="cd03788">
    <property type="entry name" value="GT20_TPS"/>
    <property type="match status" value="1"/>
</dbReference>
<organism evidence="4 5">
    <name type="scientific">Salinarimonas ramus</name>
    <dbReference type="NCBI Taxonomy" id="690164"/>
    <lineage>
        <taxon>Bacteria</taxon>
        <taxon>Pseudomonadati</taxon>
        <taxon>Pseudomonadota</taxon>
        <taxon>Alphaproteobacteria</taxon>
        <taxon>Hyphomicrobiales</taxon>
        <taxon>Salinarimonadaceae</taxon>
        <taxon>Salinarimonas</taxon>
    </lineage>
</organism>
<dbReference type="PANTHER" id="PTHR10788:SF106">
    <property type="entry name" value="BCDNA.GH08860"/>
    <property type="match status" value="1"/>
</dbReference>
<feature type="region of interest" description="Disordered" evidence="2">
    <location>
        <begin position="734"/>
        <end position="756"/>
    </location>
</feature>
<feature type="transmembrane region" description="Helical" evidence="3">
    <location>
        <begin position="158"/>
        <end position="184"/>
    </location>
</feature>
<sequence length="756" mass="83777">MRTMIRYGGLAILIAALVVLALLPFASSFVDDWAQRDVELRSQLVFAAAREQIEEMRAQGDAAALDALFGRIAADGRIAAIGLCEGGALTLATGGMPERFSCEAAPADEAAGPSPIALDGQAALVTAHALEANGVGAARLVILHDLAYIEERAGQARMALVLALVAVGFGGAAIASVLSIFILARWRHSVRQAIEDVREGRTEEQGPSDTQIAEEIKGALGELELARRQIDTVHTVWNPETLQVALANELPGSEVIVVSNREPYIHNRKDDGTIQVQRPASGLVSALEPVTRACGGTWIAHGSGSADRDSVDADDRVGVPPAKPTYTLRRLWLTDEEQDGYYYGFANEGLWPLCHIAFVRPIFRESDWRFYRSVNEKFAEAVVAEAKRPDPIVLIQDYHLALAPRMIRDRLPNATIITFWHIPWPNSETFGICPWKEEIIDGLLGSSILGFHTQFHCNNFIETVDRFMESRIDRESDSISLAGHETFVRPYPISIDWPPAALEGQAPVPETRTTVRERLGLSPDIKLGVGIERFDYTKGILDRMRGVDAFLTEYPDWKGRFCFAQVAAPTRAKLASYRNLQAEAEALADEINARHGADGWEPIKLLARHHEPDEVFELFRAADLCIVSSLHDGMNLVAKEFVASRDDEQGVLVLSAFAGASRELSEALIVNPYDAYAMGQVIHRALAMDSGEQRERMKVMREQVEAKNVYRWAGQMLLDAARLRKKERIMRLIDAKERRTDRKGERPTDRRRKPAA</sequence>
<accession>A0A917V2H0</accession>
<protein>
    <submittedName>
        <fullName evidence="4">Trehalose-6-phosphate synthase</fullName>
    </submittedName>
</protein>
<dbReference type="EMBL" id="BMMF01000003">
    <property type="protein sequence ID" value="GGK28192.1"/>
    <property type="molecule type" value="Genomic_DNA"/>
</dbReference>
<dbReference type="InterPro" id="IPR001830">
    <property type="entry name" value="Glyco_trans_20"/>
</dbReference>
<dbReference type="PANTHER" id="PTHR10788">
    <property type="entry name" value="TREHALOSE-6-PHOSPHATE SYNTHASE"/>
    <property type="match status" value="1"/>
</dbReference>
<keyword evidence="3" id="KW-0472">Membrane</keyword>
<dbReference type="Proteomes" id="UP000600449">
    <property type="component" value="Unassembled WGS sequence"/>
</dbReference>
<evidence type="ECO:0000256" key="2">
    <source>
        <dbReference type="SAM" id="MobiDB-lite"/>
    </source>
</evidence>
<dbReference type="AlphaFoldDB" id="A0A917V2H0"/>
<keyword evidence="3" id="KW-0812">Transmembrane</keyword>
<evidence type="ECO:0000256" key="1">
    <source>
        <dbReference type="ARBA" id="ARBA00008799"/>
    </source>
</evidence>
<dbReference type="Gene3D" id="3.40.50.2000">
    <property type="entry name" value="Glycogen Phosphorylase B"/>
    <property type="match status" value="2"/>
</dbReference>
<evidence type="ECO:0000313" key="4">
    <source>
        <dbReference type="EMBL" id="GGK28192.1"/>
    </source>
</evidence>
<keyword evidence="5" id="KW-1185">Reference proteome</keyword>
<dbReference type="GO" id="GO:0005992">
    <property type="term" value="P:trehalose biosynthetic process"/>
    <property type="evidence" value="ECO:0007669"/>
    <property type="project" value="InterPro"/>
</dbReference>
<dbReference type="SUPFAM" id="SSF53756">
    <property type="entry name" value="UDP-Glycosyltransferase/glycogen phosphorylase"/>
    <property type="match status" value="1"/>
</dbReference>
<reference evidence="4 5" key="1">
    <citation type="journal article" date="2014" name="Int. J. Syst. Evol. Microbiol.">
        <title>Complete genome sequence of Corynebacterium casei LMG S-19264T (=DSM 44701T), isolated from a smear-ripened cheese.</title>
        <authorList>
            <consortium name="US DOE Joint Genome Institute (JGI-PGF)"/>
            <person name="Walter F."/>
            <person name="Albersmeier A."/>
            <person name="Kalinowski J."/>
            <person name="Ruckert C."/>
        </authorList>
    </citation>
    <scope>NUCLEOTIDE SEQUENCE [LARGE SCALE GENOMIC DNA]</scope>
    <source>
        <strain evidence="4 5">CGMCC 1.9161</strain>
    </source>
</reference>
<feature type="compositionally biased region" description="Basic and acidic residues" evidence="2">
    <location>
        <begin position="734"/>
        <end position="748"/>
    </location>
</feature>
<dbReference type="Pfam" id="PF00982">
    <property type="entry name" value="Glyco_transf_20"/>
    <property type="match status" value="1"/>
</dbReference>
<dbReference type="GO" id="GO:0003825">
    <property type="term" value="F:alpha,alpha-trehalose-phosphate synthase (UDP-forming) activity"/>
    <property type="evidence" value="ECO:0007669"/>
    <property type="project" value="TreeGrafter"/>
</dbReference>